<keyword evidence="9" id="KW-1185">Reference proteome</keyword>
<dbReference type="PANTHER" id="PTHR43133:SF8">
    <property type="entry name" value="RNA POLYMERASE SIGMA FACTOR HI_1459-RELATED"/>
    <property type="match status" value="1"/>
</dbReference>
<evidence type="ECO:0000256" key="4">
    <source>
        <dbReference type="ARBA" id="ARBA00023125"/>
    </source>
</evidence>
<dbReference type="InterPro" id="IPR013249">
    <property type="entry name" value="RNA_pol_sigma70_r4_t2"/>
</dbReference>
<dbReference type="Pfam" id="PF04542">
    <property type="entry name" value="Sigma70_r2"/>
    <property type="match status" value="1"/>
</dbReference>
<dbReference type="InterPro" id="IPR013324">
    <property type="entry name" value="RNA_pol_sigma_r3/r4-like"/>
</dbReference>
<dbReference type="SUPFAM" id="SSF88659">
    <property type="entry name" value="Sigma3 and sigma4 domains of RNA polymerase sigma factors"/>
    <property type="match status" value="1"/>
</dbReference>
<dbReference type="CDD" id="cd06171">
    <property type="entry name" value="Sigma70_r4"/>
    <property type="match status" value="1"/>
</dbReference>
<dbReference type="SUPFAM" id="SSF88946">
    <property type="entry name" value="Sigma2 domain of RNA polymerase sigma factors"/>
    <property type="match status" value="1"/>
</dbReference>
<keyword evidence="5" id="KW-0804">Transcription</keyword>
<evidence type="ECO:0000313" key="9">
    <source>
        <dbReference type="Proteomes" id="UP000661715"/>
    </source>
</evidence>
<dbReference type="InterPro" id="IPR014284">
    <property type="entry name" value="RNA_pol_sigma-70_dom"/>
</dbReference>
<feature type="domain" description="RNA polymerase sigma factor 70 region 4 type 2" evidence="7">
    <location>
        <begin position="118"/>
        <end position="169"/>
    </location>
</feature>
<name>A0ABR7UPK3_9FLAO</name>
<sequence>MKEPIDHYIRKCIENDRGGQQKIYQLFAPVLYGLCLKYMKNEEDAKDVFQEAFVIAFQKMEQYRFEGSFEGWLKRIFINKLIETLNKRKKNVLLTDEMYSEEMIDEDEETERFLIPQEQLLACIQQLPDQYRLVFNLYYFEKMKHKEIASVLNISEGTSKSNLNRAKSNLQKQISAIRALKQID</sequence>
<comment type="similarity">
    <text evidence="1">Belongs to the sigma-70 factor family. ECF subfamily.</text>
</comment>
<feature type="domain" description="RNA polymerase sigma-70 region 2" evidence="6">
    <location>
        <begin position="24"/>
        <end position="90"/>
    </location>
</feature>
<dbReference type="InterPro" id="IPR007627">
    <property type="entry name" value="RNA_pol_sigma70_r2"/>
</dbReference>
<dbReference type="NCBIfam" id="TIGR02937">
    <property type="entry name" value="sigma70-ECF"/>
    <property type="match status" value="1"/>
</dbReference>
<dbReference type="PANTHER" id="PTHR43133">
    <property type="entry name" value="RNA POLYMERASE ECF-TYPE SIGMA FACTO"/>
    <property type="match status" value="1"/>
</dbReference>
<dbReference type="RefSeq" id="WP_188219965.1">
    <property type="nucleotide sequence ID" value="NZ_NASZ01000004.1"/>
</dbReference>
<evidence type="ECO:0000256" key="1">
    <source>
        <dbReference type="ARBA" id="ARBA00010641"/>
    </source>
</evidence>
<comment type="caution">
    <text evidence="8">The sequence shown here is derived from an EMBL/GenBank/DDBJ whole genome shotgun (WGS) entry which is preliminary data.</text>
</comment>
<dbReference type="InterPro" id="IPR013325">
    <property type="entry name" value="RNA_pol_sigma_r2"/>
</dbReference>
<gene>
    <name evidence="8" type="ORF">B6A10_05135</name>
</gene>
<evidence type="ECO:0000259" key="7">
    <source>
        <dbReference type="Pfam" id="PF08281"/>
    </source>
</evidence>
<evidence type="ECO:0000259" key="6">
    <source>
        <dbReference type="Pfam" id="PF04542"/>
    </source>
</evidence>
<evidence type="ECO:0000256" key="3">
    <source>
        <dbReference type="ARBA" id="ARBA00023082"/>
    </source>
</evidence>
<proteinExistence type="inferred from homology"/>
<organism evidence="8 9">
    <name type="scientific">Flavobacterium pokkalii</name>
    <dbReference type="NCBI Taxonomy" id="1940408"/>
    <lineage>
        <taxon>Bacteria</taxon>
        <taxon>Pseudomonadati</taxon>
        <taxon>Bacteroidota</taxon>
        <taxon>Flavobacteriia</taxon>
        <taxon>Flavobacteriales</taxon>
        <taxon>Flavobacteriaceae</taxon>
        <taxon>Flavobacterium</taxon>
    </lineage>
</organism>
<dbReference type="Gene3D" id="1.10.1740.10">
    <property type="match status" value="1"/>
</dbReference>
<dbReference type="InterPro" id="IPR036388">
    <property type="entry name" value="WH-like_DNA-bd_sf"/>
</dbReference>
<evidence type="ECO:0000256" key="2">
    <source>
        <dbReference type="ARBA" id="ARBA00023015"/>
    </source>
</evidence>
<dbReference type="Pfam" id="PF08281">
    <property type="entry name" value="Sigma70_r4_2"/>
    <property type="match status" value="1"/>
</dbReference>
<dbReference type="InterPro" id="IPR039425">
    <property type="entry name" value="RNA_pol_sigma-70-like"/>
</dbReference>
<dbReference type="EMBL" id="NASZ01000004">
    <property type="protein sequence ID" value="MBD0724558.1"/>
    <property type="molecule type" value="Genomic_DNA"/>
</dbReference>
<keyword evidence="2" id="KW-0805">Transcription regulation</keyword>
<evidence type="ECO:0000256" key="5">
    <source>
        <dbReference type="ARBA" id="ARBA00023163"/>
    </source>
</evidence>
<accession>A0ABR7UPK3</accession>
<evidence type="ECO:0000313" key="8">
    <source>
        <dbReference type="EMBL" id="MBD0724558.1"/>
    </source>
</evidence>
<keyword evidence="4" id="KW-0238">DNA-binding</keyword>
<dbReference type="Proteomes" id="UP000661715">
    <property type="component" value="Unassembled WGS sequence"/>
</dbReference>
<dbReference type="Gene3D" id="1.10.10.10">
    <property type="entry name" value="Winged helix-like DNA-binding domain superfamily/Winged helix DNA-binding domain"/>
    <property type="match status" value="1"/>
</dbReference>
<keyword evidence="3" id="KW-0731">Sigma factor</keyword>
<reference evidence="8 9" key="1">
    <citation type="journal article" date="2020" name="Microbiol. Res.">
        <title>Flavobacterium pokkalii sp. nov., a novel plant growth promoting native rhizobacteria isolated from pokkali rice grown in coastal saline affected agricultural regions of southern India, Kerala.</title>
        <authorList>
            <person name="Menon R.R."/>
            <person name="Kumari S."/>
            <person name="Viver T."/>
            <person name="Rameshkumar N."/>
        </authorList>
    </citation>
    <scope>NUCLEOTIDE SEQUENCE [LARGE SCALE GENOMIC DNA]</scope>
    <source>
        <strain evidence="8 9">L1I52</strain>
    </source>
</reference>
<protein>
    <submittedName>
        <fullName evidence="8">RNA polymerase subunit sigma-24</fullName>
    </submittedName>
</protein>